<proteinExistence type="predicted"/>
<sequence>MTPDSEILRFDRFLIDLCNRRLAADGEDIELGSRYFDALVLLARHPGDLVPKDRFMDEVWRGIPVTDEALTQCIRTLRRALGDDATAPQFIATVPKHGYRFLAKVEGAEPLVKEGDALDPLAAEASRLAGSTTLGGVAAGVLGGLAYGALAVTGGAAGLVTLLVLTTALAVLGAGAIGIGMAAAFRWRPASAWTLPIGGMVGGMLIGALGSSLGLSGLLALTGTAPIRVMGLYEGAMLGLATGLALLLGKAMLGGGLRSIAAAAAIGAFTGLLVKLSGGWMYGDTLTALETSFPESQIEMARVGAMFGEPGFYMFARMACAMLEGAVFTASLVAANVLGTRK</sequence>
<feature type="transmembrane region" description="Helical" evidence="3">
    <location>
        <begin position="197"/>
        <end position="221"/>
    </location>
</feature>
<evidence type="ECO:0000256" key="1">
    <source>
        <dbReference type="ARBA" id="ARBA00023125"/>
    </source>
</evidence>
<reference evidence="5 6" key="1">
    <citation type="submission" date="2015-09" db="EMBL/GenBank/DDBJ databases">
        <title>Complete genome sequence of a benzo[a]pyrene-degrading bacterium Altererythrobacter epoxidivorans CGMCC 1.7731T.</title>
        <authorList>
            <person name="Li Z."/>
            <person name="Cheng H."/>
            <person name="Huo Y."/>
            <person name="Xu X."/>
        </authorList>
    </citation>
    <scope>NUCLEOTIDE SEQUENCE [LARGE SCALE GENOMIC DNA]</scope>
    <source>
        <strain evidence="5 6">CGMCC 1.7731</strain>
    </source>
</reference>
<accession>A0A0M4M5S7</accession>
<evidence type="ECO:0000256" key="3">
    <source>
        <dbReference type="SAM" id="Phobius"/>
    </source>
</evidence>
<keyword evidence="1 2" id="KW-0238">DNA-binding</keyword>
<dbReference type="GO" id="GO:0000160">
    <property type="term" value="P:phosphorelay signal transduction system"/>
    <property type="evidence" value="ECO:0007669"/>
    <property type="project" value="InterPro"/>
</dbReference>
<feature type="transmembrane region" description="Helical" evidence="3">
    <location>
        <begin position="156"/>
        <end position="185"/>
    </location>
</feature>
<dbReference type="OrthoDB" id="54411at2"/>
<keyword evidence="3" id="KW-0812">Transmembrane</keyword>
<keyword evidence="6" id="KW-1185">Reference proteome</keyword>
<dbReference type="RefSeq" id="WP_061921739.1">
    <property type="nucleotide sequence ID" value="NZ_CP012669.1"/>
</dbReference>
<feature type="transmembrane region" description="Helical" evidence="3">
    <location>
        <begin position="128"/>
        <end position="150"/>
    </location>
</feature>
<feature type="transmembrane region" description="Helical" evidence="3">
    <location>
        <begin position="260"/>
        <end position="282"/>
    </location>
</feature>
<dbReference type="KEGG" id="aep:AMC99_00248"/>
<dbReference type="Proteomes" id="UP000057938">
    <property type="component" value="Chromosome"/>
</dbReference>
<feature type="transmembrane region" description="Helical" evidence="3">
    <location>
        <begin position="227"/>
        <end position="248"/>
    </location>
</feature>
<dbReference type="AlphaFoldDB" id="A0A0M4M5S7"/>
<dbReference type="GO" id="GO:0006355">
    <property type="term" value="P:regulation of DNA-templated transcription"/>
    <property type="evidence" value="ECO:0007669"/>
    <property type="project" value="InterPro"/>
</dbReference>
<organism evidence="5 6">
    <name type="scientific">Altererythrobacter epoxidivorans</name>
    <dbReference type="NCBI Taxonomy" id="361183"/>
    <lineage>
        <taxon>Bacteria</taxon>
        <taxon>Pseudomonadati</taxon>
        <taxon>Pseudomonadota</taxon>
        <taxon>Alphaproteobacteria</taxon>
        <taxon>Sphingomonadales</taxon>
        <taxon>Erythrobacteraceae</taxon>
        <taxon>Altererythrobacter</taxon>
    </lineage>
</organism>
<evidence type="ECO:0000313" key="6">
    <source>
        <dbReference type="Proteomes" id="UP000057938"/>
    </source>
</evidence>
<dbReference type="PROSITE" id="PS51755">
    <property type="entry name" value="OMPR_PHOB"/>
    <property type="match status" value="1"/>
</dbReference>
<dbReference type="InterPro" id="IPR001867">
    <property type="entry name" value="OmpR/PhoB-type_DNA-bd"/>
</dbReference>
<keyword evidence="3" id="KW-1133">Transmembrane helix</keyword>
<gene>
    <name evidence="5" type="ORF">AMC99_00248</name>
</gene>
<dbReference type="SUPFAM" id="SSF46894">
    <property type="entry name" value="C-terminal effector domain of the bipartite response regulators"/>
    <property type="match status" value="1"/>
</dbReference>
<dbReference type="Gene3D" id="1.10.10.10">
    <property type="entry name" value="Winged helix-like DNA-binding domain superfamily/Winged helix DNA-binding domain"/>
    <property type="match status" value="1"/>
</dbReference>
<name>A0A0M4M5S7_9SPHN</name>
<feature type="domain" description="OmpR/PhoB-type" evidence="4">
    <location>
        <begin position="5"/>
        <end position="103"/>
    </location>
</feature>
<protein>
    <submittedName>
        <fullName evidence="5">Transcriptional activator ToxR</fullName>
    </submittedName>
</protein>
<dbReference type="InterPro" id="IPR016032">
    <property type="entry name" value="Sig_transdc_resp-reg_C-effctor"/>
</dbReference>
<dbReference type="SMART" id="SM00862">
    <property type="entry name" value="Trans_reg_C"/>
    <property type="match status" value="1"/>
</dbReference>
<dbReference type="Pfam" id="PF00486">
    <property type="entry name" value="Trans_reg_C"/>
    <property type="match status" value="1"/>
</dbReference>
<keyword evidence="3" id="KW-0472">Membrane</keyword>
<feature type="transmembrane region" description="Helical" evidence="3">
    <location>
        <begin position="312"/>
        <end position="338"/>
    </location>
</feature>
<evidence type="ECO:0000259" key="4">
    <source>
        <dbReference type="PROSITE" id="PS51755"/>
    </source>
</evidence>
<dbReference type="EMBL" id="CP012669">
    <property type="protein sequence ID" value="ALE15564.1"/>
    <property type="molecule type" value="Genomic_DNA"/>
</dbReference>
<dbReference type="PATRIC" id="fig|361183.4.peg.250"/>
<feature type="DNA-binding region" description="OmpR/PhoB-type" evidence="2">
    <location>
        <begin position="5"/>
        <end position="103"/>
    </location>
</feature>
<dbReference type="CDD" id="cd00383">
    <property type="entry name" value="trans_reg_C"/>
    <property type="match status" value="1"/>
</dbReference>
<evidence type="ECO:0000256" key="2">
    <source>
        <dbReference type="PROSITE-ProRule" id="PRU01091"/>
    </source>
</evidence>
<evidence type="ECO:0000313" key="5">
    <source>
        <dbReference type="EMBL" id="ALE15564.1"/>
    </source>
</evidence>
<dbReference type="InterPro" id="IPR036388">
    <property type="entry name" value="WH-like_DNA-bd_sf"/>
</dbReference>
<dbReference type="GO" id="GO:0003677">
    <property type="term" value="F:DNA binding"/>
    <property type="evidence" value="ECO:0007669"/>
    <property type="project" value="UniProtKB-UniRule"/>
</dbReference>